<dbReference type="InterPro" id="IPR010611">
    <property type="entry name" value="3D_dom"/>
</dbReference>
<protein>
    <recommendedName>
        <fullName evidence="5">Cell wall-binding protein YocH</fullName>
    </recommendedName>
</protein>
<dbReference type="Gene3D" id="1.10.101.10">
    <property type="entry name" value="PGBD-like superfamily/PGBD"/>
    <property type="match status" value="1"/>
</dbReference>
<keyword evidence="1" id="KW-0732">Signal</keyword>
<dbReference type="Gene3D" id="2.40.40.10">
    <property type="entry name" value="RlpA-like domain"/>
    <property type="match status" value="1"/>
</dbReference>
<evidence type="ECO:0000313" key="4">
    <source>
        <dbReference type="EMBL" id="MPM65388.1"/>
    </source>
</evidence>
<comment type="caution">
    <text evidence="4">The sequence shown here is derived from an EMBL/GenBank/DDBJ whole genome shotgun (WGS) entry which is preliminary data.</text>
</comment>
<gene>
    <name evidence="4" type="ORF">SDC9_112284</name>
</gene>
<reference evidence="4" key="1">
    <citation type="submission" date="2019-08" db="EMBL/GenBank/DDBJ databases">
        <authorList>
            <person name="Kucharzyk K."/>
            <person name="Murdoch R.W."/>
            <person name="Higgins S."/>
            <person name="Loffler F."/>
        </authorList>
    </citation>
    <scope>NUCLEOTIDE SEQUENCE</scope>
</reference>
<evidence type="ECO:0008006" key="5">
    <source>
        <dbReference type="Google" id="ProtNLM"/>
    </source>
</evidence>
<dbReference type="InterPro" id="IPR002477">
    <property type="entry name" value="Peptidoglycan-bd-like"/>
</dbReference>
<evidence type="ECO:0000256" key="1">
    <source>
        <dbReference type="ARBA" id="ARBA00022729"/>
    </source>
</evidence>
<evidence type="ECO:0000259" key="2">
    <source>
        <dbReference type="Pfam" id="PF01471"/>
    </source>
</evidence>
<evidence type="ECO:0000259" key="3">
    <source>
        <dbReference type="Pfam" id="PF06725"/>
    </source>
</evidence>
<dbReference type="GO" id="GO:0019867">
    <property type="term" value="C:outer membrane"/>
    <property type="evidence" value="ECO:0007669"/>
    <property type="project" value="InterPro"/>
</dbReference>
<name>A0A645BJW2_9ZZZZ</name>
<dbReference type="InterPro" id="IPR036366">
    <property type="entry name" value="PGBDSf"/>
</dbReference>
<feature type="domain" description="Peptidoglycan binding-like" evidence="2">
    <location>
        <begin position="34"/>
        <end position="88"/>
    </location>
</feature>
<feature type="domain" description="3D" evidence="3">
    <location>
        <begin position="133"/>
        <end position="191"/>
    </location>
</feature>
<accession>A0A645BJW2</accession>
<dbReference type="SUPFAM" id="SSF47090">
    <property type="entry name" value="PGBD-like"/>
    <property type="match status" value="1"/>
</dbReference>
<dbReference type="InterPro" id="IPR051933">
    <property type="entry name" value="Resuscitation_pf_RpfB"/>
</dbReference>
<sequence>MKKVSLLVAVVLVSLLFTSVAFASEDYPVKFGMRGDKVQAVQTMLSESGFYSGAIDGVFGKYTLDAVKEFQRSQGIVADGIVGYDTYQYLSRAGTDPSRSGKALSVIASAYTAHDDGTSGYTYRGNLVRKGLVAVDPSVIPLGTRLYIPGYGHAIADDIGGAIKGNKIDLAFESRSEALQFGRQRITIYILD</sequence>
<dbReference type="EMBL" id="VSSQ01020487">
    <property type="protein sequence ID" value="MPM65388.1"/>
    <property type="molecule type" value="Genomic_DNA"/>
</dbReference>
<dbReference type="SUPFAM" id="SSF50685">
    <property type="entry name" value="Barwin-like endoglucanases"/>
    <property type="match status" value="1"/>
</dbReference>
<dbReference type="Pfam" id="PF06725">
    <property type="entry name" value="3D"/>
    <property type="match status" value="1"/>
</dbReference>
<proteinExistence type="predicted"/>
<dbReference type="InterPro" id="IPR036908">
    <property type="entry name" value="RlpA-like_sf"/>
</dbReference>
<dbReference type="GO" id="GO:0004553">
    <property type="term" value="F:hydrolase activity, hydrolyzing O-glycosyl compounds"/>
    <property type="evidence" value="ECO:0007669"/>
    <property type="project" value="InterPro"/>
</dbReference>
<dbReference type="InterPro" id="IPR036365">
    <property type="entry name" value="PGBD-like_sf"/>
</dbReference>
<dbReference type="CDD" id="cd22786">
    <property type="entry name" value="DPBB_YuiC-like"/>
    <property type="match status" value="1"/>
</dbReference>
<dbReference type="Pfam" id="PF01471">
    <property type="entry name" value="PG_binding_1"/>
    <property type="match status" value="1"/>
</dbReference>
<dbReference type="PANTHER" id="PTHR39160:SF4">
    <property type="entry name" value="RESUSCITATION-PROMOTING FACTOR RPFB"/>
    <property type="match status" value="1"/>
</dbReference>
<dbReference type="GO" id="GO:0009254">
    <property type="term" value="P:peptidoglycan turnover"/>
    <property type="evidence" value="ECO:0007669"/>
    <property type="project" value="InterPro"/>
</dbReference>
<dbReference type="PANTHER" id="PTHR39160">
    <property type="entry name" value="CELL WALL-BINDING PROTEIN YOCH"/>
    <property type="match status" value="1"/>
</dbReference>
<organism evidence="4">
    <name type="scientific">bioreactor metagenome</name>
    <dbReference type="NCBI Taxonomy" id="1076179"/>
    <lineage>
        <taxon>unclassified sequences</taxon>
        <taxon>metagenomes</taxon>
        <taxon>ecological metagenomes</taxon>
    </lineage>
</organism>
<dbReference type="AlphaFoldDB" id="A0A645BJW2"/>